<evidence type="ECO:0000313" key="2">
    <source>
        <dbReference type="EMBL" id="OLY81276.1"/>
    </source>
</evidence>
<dbReference type="AlphaFoldDB" id="A0A1R0GWJ9"/>
<protein>
    <submittedName>
        <fullName evidence="2">Uncharacterized protein</fullName>
    </submittedName>
</protein>
<dbReference type="EMBL" id="LSSL01002616">
    <property type="protein sequence ID" value="OLY81276.1"/>
    <property type="molecule type" value="Genomic_DNA"/>
</dbReference>
<evidence type="ECO:0000313" key="3">
    <source>
        <dbReference type="Proteomes" id="UP000187455"/>
    </source>
</evidence>
<accession>A0A1R0GWJ9</accession>
<keyword evidence="3" id="KW-1185">Reference proteome</keyword>
<proteinExistence type="predicted"/>
<name>A0A1R0GWJ9_9FUNG</name>
<dbReference type="Proteomes" id="UP000187455">
    <property type="component" value="Unassembled WGS sequence"/>
</dbReference>
<feature type="signal peptide" evidence="1">
    <location>
        <begin position="1"/>
        <end position="23"/>
    </location>
</feature>
<gene>
    <name evidence="2" type="ORF">AYI68_g4621</name>
</gene>
<sequence length="231" mass="26243">MKFIGFGRFITSSLLIFMTVVLGVPQGSHIPSIPKHKNVPNSNQSNYPESQPIFFKEDSKKKVKYYYWKKYSPIQTINGNPDDTIKISGPKKKSRKPSKSNFFIKCFTMDPFEYKMSAYIPETSNYGYLNGIPGLIPFSPLSSYSCGNYDDDFITDFAGFGKKNVYFKKNYRFSSRFGHHYDQLNPSIPEPSSSTFTGESQTSQSSISCKNGVCEKVICTNGECKYYQSKS</sequence>
<feature type="chain" id="PRO_5012096336" evidence="1">
    <location>
        <begin position="24"/>
        <end position="231"/>
    </location>
</feature>
<reference evidence="2 3" key="1">
    <citation type="journal article" date="2016" name="Mol. Biol. Evol.">
        <title>Genome-Wide Survey of Gut Fungi (Harpellales) Reveals the First Horizontally Transferred Ubiquitin Gene from a Mosquito Host.</title>
        <authorList>
            <person name="Wang Y."/>
            <person name="White M.M."/>
            <person name="Kvist S."/>
            <person name="Moncalvo J.M."/>
        </authorList>
    </citation>
    <scope>NUCLEOTIDE SEQUENCE [LARGE SCALE GENOMIC DNA]</scope>
    <source>
        <strain evidence="2 3">ALG-7-W6</strain>
    </source>
</reference>
<evidence type="ECO:0000256" key="1">
    <source>
        <dbReference type="SAM" id="SignalP"/>
    </source>
</evidence>
<comment type="caution">
    <text evidence="2">The sequence shown here is derived from an EMBL/GenBank/DDBJ whole genome shotgun (WGS) entry which is preliminary data.</text>
</comment>
<keyword evidence="1" id="KW-0732">Signal</keyword>
<organism evidence="2 3">
    <name type="scientific">Smittium mucronatum</name>
    <dbReference type="NCBI Taxonomy" id="133383"/>
    <lineage>
        <taxon>Eukaryota</taxon>
        <taxon>Fungi</taxon>
        <taxon>Fungi incertae sedis</taxon>
        <taxon>Zoopagomycota</taxon>
        <taxon>Kickxellomycotina</taxon>
        <taxon>Harpellomycetes</taxon>
        <taxon>Harpellales</taxon>
        <taxon>Legeriomycetaceae</taxon>
        <taxon>Smittium</taxon>
    </lineage>
</organism>